<evidence type="ECO:0000313" key="2">
    <source>
        <dbReference type="WBParaSite" id="nRc.2.0.1.t34774-RA"/>
    </source>
</evidence>
<dbReference type="WBParaSite" id="nRc.2.0.1.t34774-RA">
    <property type="protein sequence ID" value="nRc.2.0.1.t34774-RA"/>
    <property type="gene ID" value="nRc.2.0.1.g34774"/>
</dbReference>
<proteinExistence type="predicted"/>
<dbReference type="AlphaFoldDB" id="A0A915K8S9"/>
<evidence type="ECO:0000313" key="1">
    <source>
        <dbReference type="Proteomes" id="UP000887565"/>
    </source>
</evidence>
<keyword evidence="1" id="KW-1185">Reference proteome</keyword>
<sequence length="71" mass="8439">MHAGGGWGYCPPTDFLLTPSKFDLEQNEQERRESRHKNENDTKYLRRSLFLLYHNRTKKCYGAKAFRAFLV</sequence>
<organism evidence="1 2">
    <name type="scientific">Romanomermis culicivorax</name>
    <name type="common">Nematode worm</name>
    <dbReference type="NCBI Taxonomy" id="13658"/>
    <lineage>
        <taxon>Eukaryota</taxon>
        <taxon>Metazoa</taxon>
        <taxon>Ecdysozoa</taxon>
        <taxon>Nematoda</taxon>
        <taxon>Enoplea</taxon>
        <taxon>Dorylaimia</taxon>
        <taxon>Mermithida</taxon>
        <taxon>Mermithoidea</taxon>
        <taxon>Mermithidae</taxon>
        <taxon>Romanomermis</taxon>
    </lineage>
</organism>
<dbReference type="Proteomes" id="UP000887565">
    <property type="component" value="Unplaced"/>
</dbReference>
<reference evidence="2" key="1">
    <citation type="submission" date="2022-11" db="UniProtKB">
        <authorList>
            <consortium name="WormBaseParasite"/>
        </authorList>
    </citation>
    <scope>IDENTIFICATION</scope>
</reference>
<name>A0A915K8S9_ROMCU</name>
<accession>A0A915K8S9</accession>
<protein>
    <submittedName>
        <fullName evidence="2">Uncharacterized protein</fullName>
    </submittedName>
</protein>